<evidence type="ECO:0000256" key="5">
    <source>
        <dbReference type="ARBA" id="ARBA00023004"/>
    </source>
</evidence>
<protein>
    <submittedName>
        <fullName evidence="8">Cytochrome c class I</fullName>
    </submittedName>
</protein>
<evidence type="ECO:0000313" key="8">
    <source>
        <dbReference type="EMBL" id="EWH08376.1"/>
    </source>
</evidence>
<evidence type="ECO:0000256" key="1">
    <source>
        <dbReference type="ARBA" id="ARBA00022448"/>
    </source>
</evidence>
<dbReference type="InterPro" id="IPR008168">
    <property type="entry name" value="Cyt_C_IC"/>
</dbReference>
<keyword evidence="3 6" id="KW-0479">Metal-binding</keyword>
<dbReference type="InterPro" id="IPR036909">
    <property type="entry name" value="Cyt_c-like_dom_sf"/>
</dbReference>
<dbReference type="Proteomes" id="UP000019276">
    <property type="component" value="Unassembled WGS sequence"/>
</dbReference>
<evidence type="ECO:0000256" key="4">
    <source>
        <dbReference type="ARBA" id="ARBA00022982"/>
    </source>
</evidence>
<keyword evidence="1" id="KW-0813">Transport</keyword>
<keyword evidence="2 6" id="KW-0349">Heme</keyword>
<accession>W7Q8P8</accession>
<dbReference type="OrthoDB" id="6336306at2"/>
<dbReference type="PANTHER" id="PTHR35008">
    <property type="entry name" value="BLL4482 PROTEIN-RELATED"/>
    <property type="match status" value="1"/>
</dbReference>
<comment type="caution">
    <text evidence="8">The sequence shown here is derived from an EMBL/GenBank/DDBJ whole genome shotgun (WGS) entry which is preliminary data.</text>
</comment>
<evidence type="ECO:0000259" key="7">
    <source>
        <dbReference type="PROSITE" id="PS51007"/>
    </source>
</evidence>
<dbReference type="PRINTS" id="PR00605">
    <property type="entry name" value="CYTCHROMECIC"/>
</dbReference>
<evidence type="ECO:0000256" key="6">
    <source>
        <dbReference type="PROSITE-ProRule" id="PRU00433"/>
    </source>
</evidence>
<dbReference type="AlphaFoldDB" id="W7Q8P8"/>
<evidence type="ECO:0000256" key="2">
    <source>
        <dbReference type="ARBA" id="ARBA00022617"/>
    </source>
</evidence>
<keyword evidence="4" id="KW-0249">Electron transport</keyword>
<dbReference type="InterPro" id="IPR009056">
    <property type="entry name" value="Cyt_c-like_dom"/>
</dbReference>
<sequence>MQLITKPPSFILALLTSLFLSLITSKQVLANKPVAAGSKTFMSYCASCHGKDLTGGVGFNLVDAQWVHGDNPAQIANNIQQGFAQAGMPGFKGILSDSQINEVVDFILSKQQGFRDLSYIIYQFPEKAEKSFDSIGSLPIAGQGQYKTGLINFDLPEIKNFIIEARGDFYAPTDQDTQFKVQFLPPQTLVELWVDGEKIPYSKPVWGERAWPLKRGKQQITIRYNSVGKPK</sequence>
<dbReference type="RefSeq" id="WP_152537640.1">
    <property type="nucleotide sequence ID" value="NZ_ARZY01000048.1"/>
</dbReference>
<dbReference type="GO" id="GO:0009055">
    <property type="term" value="F:electron transfer activity"/>
    <property type="evidence" value="ECO:0007669"/>
    <property type="project" value="InterPro"/>
</dbReference>
<name>W7Q8P8_9ALTE</name>
<gene>
    <name evidence="8" type="ORF">DS2_17582</name>
</gene>
<dbReference type="STRING" id="1328313.DS2_17582"/>
<dbReference type="EMBL" id="ARZY01000048">
    <property type="protein sequence ID" value="EWH08376.1"/>
    <property type="molecule type" value="Genomic_DNA"/>
</dbReference>
<organism evidence="8 9">
    <name type="scientific">Catenovulum agarivorans DS-2</name>
    <dbReference type="NCBI Taxonomy" id="1328313"/>
    <lineage>
        <taxon>Bacteria</taxon>
        <taxon>Pseudomonadati</taxon>
        <taxon>Pseudomonadota</taxon>
        <taxon>Gammaproteobacteria</taxon>
        <taxon>Alteromonadales</taxon>
        <taxon>Alteromonadaceae</taxon>
        <taxon>Catenovulum</taxon>
    </lineage>
</organism>
<dbReference type="GO" id="GO:0005506">
    <property type="term" value="F:iron ion binding"/>
    <property type="evidence" value="ECO:0007669"/>
    <property type="project" value="InterPro"/>
</dbReference>
<dbReference type="PROSITE" id="PS51007">
    <property type="entry name" value="CYTC"/>
    <property type="match status" value="1"/>
</dbReference>
<dbReference type="Gene3D" id="1.10.760.10">
    <property type="entry name" value="Cytochrome c-like domain"/>
    <property type="match status" value="1"/>
</dbReference>
<feature type="domain" description="Cytochrome c" evidence="7">
    <location>
        <begin position="32"/>
        <end position="111"/>
    </location>
</feature>
<keyword evidence="9" id="KW-1185">Reference proteome</keyword>
<dbReference type="SUPFAM" id="SSF46626">
    <property type="entry name" value="Cytochrome c"/>
    <property type="match status" value="1"/>
</dbReference>
<dbReference type="PANTHER" id="PTHR35008:SF8">
    <property type="entry name" value="ALCOHOL DEHYDROGENASE CYTOCHROME C SUBUNIT"/>
    <property type="match status" value="1"/>
</dbReference>
<proteinExistence type="predicted"/>
<evidence type="ECO:0000256" key="3">
    <source>
        <dbReference type="ARBA" id="ARBA00022723"/>
    </source>
</evidence>
<dbReference type="GO" id="GO:0020037">
    <property type="term" value="F:heme binding"/>
    <property type="evidence" value="ECO:0007669"/>
    <property type="project" value="InterPro"/>
</dbReference>
<dbReference type="eggNOG" id="COG2010">
    <property type="taxonomic scope" value="Bacteria"/>
</dbReference>
<dbReference type="InterPro" id="IPR051459">
    <property type="entry name" value="Cytochrome_c-type_DH"/>
</dbReference>
<dbReference type="Pfam" id="PF13442">
    <property type="entry name" value="Cytochrome_CBB3"/>
    <property type="match status" value="1"/>
</dbReference>
<evidence type="ECO:0000313" key="9">
    <source>
        <dbReference type="Proteomes" id="UP000019276"/>
    </source>
</evidence>
<reference evidence="8 9" key="1">
    <citation type="journal article" date="2014" name="Genome Announc.">
        <title>Draft Genome Sequence of the Agar-Degrading Bacterium Catenovulum sp. Strain DS-2, Isolated from Intestines of Haliotis diversicolor.</title>
        <authorList>
            <person name="Shan D."/>
            <person name="Li X."/>
            <person name="Gu Z."/>
            <person name="Wei G."/>
            <person name="Gao Z."/>
            <person name="Shao Z."/>
        </authorList>
    </citation>
    <scope>NUCLEOTIDE SEQUENCE [LARGE SCALE GENOMIC DNA]</scope>
    <source>
        <strain evidence="8 9">DS-2</strain>
    </source>
</reference>
<keyword evidence="5 6" id="KW-0408">Iron</keyword>